<name>A0ACB5T9P4_AMBMO</name>
<accession>A0ACB5T9P4</accession>
<reference evidence="1" key="1">
    <citation type="submission" date="2023-04" db="EMBL/GenBank/DDBJ databases">
        <title>Ambrosiozyma monospora NBRC 10751.</title>
        <authorList>
            <person name="Ichikawa N."/>
            <person name="Sato H."/>
            <person name="Tonouchi N."/>
        </authorList>
    </citation>
    <scope>NUCLEOTIDE SEQUENCE</scope>
    <source>
        <strain evidence="1">NBRC 10751</strain>
    </source>
</reference>
<gene>
    <name evidence="1" type="ORF">Amon02_000646300</name>
</gene>
<sequence>MRLGDDYKPPAKAGLSGKESLVEKWILHKLTKCAEQVNKDLDEREFYDSTQAIYTYWLNELCDVYIENSKYYILEGTEEQKKSARDTLYTAIDGALRLIHPFMPYITEEMWQRLPRRESEKHIKTIVKAPYPQYVKEYDNAEAAAAYELVLDITKSARSLLTQYGIAKNGTVFVESTNKEQFKIADSQKDSIASLIKAVEKVNVVDAKDIPSGCVLASANPETTVHVLVKGQVDLDKEIQKVAKKLSKVEGGLKNLEKTLSAPDYDKKASAEAKEKNQASRVQSLADIETLKATIANLEKLKL</sequence>
<proteinExistence type="predicted"/>
<evidence type="ECO:0000313" key="1">
    <source>
        <dbReference type="EMBL" id="GME83870.1"/>
    </source>
</evidence>
<keyword evidence="2" id="KW-1185">Reference proteome</keyword>
<evidence type="ECO:0000313" key="2">
    <source>
        <dbReference type="Proteomes" id="UP001165064"/>
    </source>
</evidence>
<comment type="caution">
    <text evidence="1">The sequence shown here is derived from an EMBL/GenBank/DDBJ whole genome shotgun (WGS) entry which is preliminary data.</text>
</comment>
<dbReference type="EMBL" id="BSXS01005054">
    <property type="protein sequence ID" value="GME83870.1"/>
    <property type="molecule type" value="Genomic_DNA"/>
</dbReference>
<dbReference type="Proteomes" id="UP001165064">
    <property type="component" value="Unassembled WGS sequence"/>
</dbReference>
<protein>
    <submittedName>
        <fullName evidence="1">Unnamed protein product</fullName>
    </submittedName>
</protein>
<organism evidence="1 2">
    <name type="scientific">Ambrosiozyma monospora</name>
    <name type="common">Yeast</name>
    <name type="synonym">Endomycopsis monosporus</name>
    <dbReference type="NCBI Taxonomy" id="43982"/>
    <lineage>
        <taxon>Eukaryota</taxon>
        <taxon>Fungi</taxon>
        <taxon>Dikarya</taxon>
        <taxon>Ascomycota</taxon>
        <taxon>Saccharomycotina</taxon>
        <taxon>Pichiomycetes</taxon>
        <taxon>Pichiales</taxon>
        <taxon>Pichiaceae</taxon>
        <taxon>Ambrosiozyma</taxon>
    </lineage>
</organism>